<dbReference type="InterPro" id="IPR038581">
    <property type="entry name" value="ODC_AZ_sf"/>
</dbReference>
<dbReference type="SUPFAM" id="SSF55729">
    <property type="entry name" value="Acyl-CoA N-acyltransferases (Nat)"/>
    <property type="match status" value="1"/>
</dbReference>
<gene>
    <name evidence="1" type="ORF">BASA50_003255</name>
</gene>
<name>A0ABQ8FIX9_9FUNG</name>
<dbReference type="Gene3D" id="3.40.630.60">
    <property type="match status" value="1"/>
</dbReference>
<accession>A0ABQ8FIX9</accession>
<comment type="caution">
    <text evidence="1">The sequence shown here is derived from an EMBL/GenBank/DDBJ whole genome shotgun (WGS) entry which is preliminary data.</text>
</comment>
<dbReference type="Proteomes" id="UP001648503">
    <property type="component" value="Unassembled WGS sequence"/>
</dbReference>
<evidence type="ECO:0000313" key="1">
    <source>
        <dbReference type="EMBL" id="KAH6599046.1"/>
    </source>
</evidence>
<keyword evidence="2" id="KW-1185">Reference proteome</keyword>
<organism evidence="1 2">
    <name type="scientific">Batrachochytrium salamandrivorans</name>
    <dbReference type="NCBI Taxonomy" id="1357716"/>
    <lineage>
        <taxon>Eukaryota</taxon>
        <taxon>Fungi</taxon>
        <taxon>Fungi incertae sedis</taxon>
        <taxon>Chytridiomycota</taxon>
        <taxon>Chytridiomycota incertae sedis</taxon>
        <taxon>Chytridiomycetes</taxon>
        <taxon>Rhizophydiales</taxon>
        <taxon>Rhizophydiales incertae sedis</taxon>
        <taxon>Batrachochytrium</taxon>
    </lineage>
</organism>
<dbReference type="EMBL" id="JAFCIX010000079">
    <property type="protein sequence ID" value="KAH6599046.1"/>
    <property type="molecule type" value="Genomic_DNA"/>
</dbReference>
<reference evidence="1 2" key="1">
    <citation type="submission" date="2021-02" db="EMBL/GenBank/DDBJ databases">
        <title>Variation within the Batrachochytrium salamandrivorans European outbreak.</title>
        <authorList>
            <person name="Kelly M."/>
            <person name="Pasmans F."/>
            <person name="Shea T.P."/>
            <person name="Munoz J.F."/>
            <person name="Carranza S."/>
            <person name="Cuomo C.A."/>
            <person name="Martel A."/>
        </authorList>
    </citation>
    <scope>NUCLEOTIDE SEQUENCE [LARGE SCALE GENOMIC DNA]</scope>
    <source>
        <strain evidence="1 2">AMFP18/2</strain>
    </source>
</reference>
<dbReference type="InterPro" id="IPR016181">
    <property type="entry name" value="Acyl_CoA_acyltransferase"/>
</dbReference>
<sequence>MIPVSLSRSHAISSLTTTSRSNTNGGFSSAALDPVVALCTARFAGGDVRTYWSTAGRKTGQLAAVENFAKKLVVQGVALKQQQPRTCAVIATRQSLGQSDMLNWPGFIINSVLFIQLPPFAHWCPDPSGLFDSIRTLLELAEVCLSCTSVIVCIDASLQILPSTLCVFQQAGFELVHPQVYSFGNEFVLCGFEI</sequence>
<proteinExistence type="predicted"/>
<evidence type="ECO:0000313" key="2">
    <source>
        <dbReference type="Proteomes" id="UP001648503"/>
    </source>
</evidence>
<protein>
    <recommendedName>
        <fullName evidence="3">Ornithine decarboxylase antizyme</fullName>
    </recommendedName>
</protein>
<evidence type="ECO:0008006" key="3">
    <source>
        <dbReference type="Google" id="ProtNLM"/>
    </source>
</evidence>